<dbReference type="OMA" id="WAYNRER"/>
<protein>
    <recommendedName>
        <fullName evidence="3">F-box domain-containing protein</fullName>
    </recommendedName>
</protein>
<dbReference type="KEGG" id="nhe:NECHADRAFT_78491"/>
<dbReference type="InterPro" id="IPR032675">
    <property type="entry name" value="LRR_dom_sf"/>
</dbReference>
<gene>
    <name evidence="1" type="ORF">NECHADRAFT_78491</name>
</gene>
<sequence>MKASLQNLPVEVLSEILGHFCPHCRGESQELVGVAFKRENPGPRLDRAERSWFALDRVALSSLSISCKALRPLAQGILHHEFLLGSVDAIWLRADDFDNRLAPFMRTVVRRRDLAARVRKVTIHPLPGMSINVDQLRDLLLESATVLGIDLVQAWKRRAEEASAAIGTGRRDRSFQTRDKILRNFLKPRANARLRGRLGSGSPIDFRFLGGELISMFIALLPNMDHLSLWQHRLAPLYLRPEAFRSLGITGLPKLKTFETDANPHTLLALSPGLETLNIREYLPSPNQDFDLPNLKTLRLAGMACKKYNLLGVLPIISRCTGGLSAFLYEEKHLAVDGRDLYNFTPSQVVDALKPHRETLETLHLHNRKIDYKNPPNPTFFGLNDFSSLQRLHVSTPAIFSSPPGDLYTRTPEKDRDRIWSRIPSSIVSLHLLDAATIQPERVQEGLIGLGDMKKAQPEMFPRLVQLHLVVLHKLDEAVDHIMDAAGIALTAELFRKPAGPPSDPRYLGRYY</sequence>
<name>C7ZFF6_FUSV7</name>
<evidence type="ECO:0000313" key="2">
    <source>
        <dbReference type="Proteomes" id="UP000005206"/>
    </source>
</evidence>
<dbReference type="EMBL" id="GG698923">
    <property type="protein sequence ID" value="EEU37237.1"/>
    <property type="molecule type" value="Genomic_DNA"/>
</dbReference>
<accession>C7ZFF6</accession>
<reference evidence="1 2" key="1">
    <citation type="journal article" date="2009" name="PLoS Genet.">
        <title>The genome of Nectria haematococca: contribution of supernumerary chromosomes to gene expansion.</title>
        <authorList>
            <person name="Coleman J.J."/>
            <person name="Rounsley S.D."/>
            <person name="Rodriguez-Carres M."/>
            <person name="Kuo A."/>
            <person name="Wasmann C.C."/>
            <person name="Grimwood J."/>
            <person name="Schmutz J."/>
            <person name="Taga M."/>
            <person name="White G.J."/>
            <person name="Zhou S."/>
            <person name="Schwartz D.C."/>
            <person name="Freitag M."/>
            <person name="Ma L.J."/>
            <person name="Danchin E.G."/>
            <person name="Henrissat B."/>
            <person name="Coutinho P.M."/>
            <person name="Nelson D.R."/>
            <person name="Straney D."/>
            <person name="Napoli C.A."/>
            <person name="Barker B.M."/>
            <person name="Gribskov M."/>
            <person name="Rep M."/>
            <person name="Kroken S."/>
            <person name="Molnar I."/>
            <person name="Rensing C."/>
            <person name="Kennell J.C."/>
            <person name="Zamora J."/>
            <person name="Farman M.L."/>
            <person name="Selker E.U."/>
            <person name="Salamov A."/>
            <person name="Shapiro H."/>
            <person name="Pangilinan J."/>
            <person name="Lindquist E."/>
            <person name="Lamers C."/>
            <person name="Grigoriev I.V."/>
            <person name="Geiser D.M."/>
            <person name="Covert S.F."/>
            <person name="Temporini E."/>
            <person name="Vanetten H.D."/>
        </authorList>
    </citation>
    <scope>NUCLEOTIDE SEQUENCE [LARGE SCALE GENOMIC DNA]</scope>
    <source>
        <strain evidence="2">ATCC MYA-4622 / CBS 123669 / FGSC 9596 / NRRL 45880 / 77-13-4</strain>
    </source>
</reference>
<dbReference type="HOGENOM" id="CLU_042539_0_0_1"/>
<dbReference type="Gene3D" id="3.80.10.10">
    <property type="entry name" value="Ribonuclease Inhibitor"/>
    <property type="match status" value="1"/>
</dbReference>
<dbReference type="InParanoid" id="C7ZFF6"/>
<dbReference type="RefSeq" id="XP_003042950.1">
    <property type="nucleotide sequence ID" value="XM_003042904.1"/>
</dbReference>
<dbReference type="OrthoDB" id="2520703at2759"/>
<evidence type="ECO:0008006" key="3">
    <source>
        <dbReference type="Google" id="ProtNLM"/>
    </source>
</evidence>
<dbReference type="Proteomes" id="UP000005206">
    <property type="component" value="Chromosome 3"/>
</dbReference>
<evidence type="ECO:0000313" key="1">
    <source>
        <dbReference type="EMBL" id="EEU37237.1"/>
    </source>
</evidence>
<proteinExistence type="predicted"/>
<dbReference type="AlphaFoldDB" id="C7ZFF6"/>
<dbReference type="SUPFAM" id="SSF52047">
    <property type="entry name" value="RNI-like"/>
    <property type="match status" value="1"/>
</dbReference>
<organism evidence="1 2">
    <name type="scientific">Fusarium vanettenii (strain ATCC MYA-4622 / CBS 123669 / FGSC 9596 / NRRL 45880 / 77-13-4)</name>
    <name type="common">Fusarium solani subsp. pisi</name>
    <dbReference type="NCBI Taxonomy" id="660122"/>
    <lineage>
        <taxon>Eukaryota</taxon>
        <taxon>Fungi</taxon>
        <taxon>Dikarya</taxon>
        <taxon>Ascomycota</taxon>
        <taxon>Pezizomycotina</taxon>
        <taxon>Sordariomycetes</taxon>
        <taxon>Hypocreomycetidae</taxon>
        <taxon>Hypocreales</taxon>
        <taxon>Nectriaceae</taxon>
        <taxon>Fusarium</taxon>
        <taxon>Fusarium solani species complex</taxon>
        <taxon>Fusarium vanettenii</taxon>
    </lineage>
</organism>
<keyword evidence="2" id="KW-1185">Reference proteome</keyword>
<dbReference type="GeneID" id="9664996"/>
<dbReference type="STRING" id="660122.C7ZFF6"/>
<dbReference type="eggNOG" id="ENOG502SP7A">
    <property type="taxonomic scope" value="Eukaryota"/>
</dbReference>
<dbReference type="VEuPathDB" id="FungiDB:NECHADRAFT_78491"/>